<dbReference type="RefSeq" id="WP_161821256.1">
    <property type="nucleotide sequence ID" value="NZ_LSRS01000002.1"/>
</dbReference>
<comment type="subcellular location">
    <subcellularLocation>
        <location evidence="1">Cell envelope</location>
    </subcellularLocation>
</comment>
<dbReference type="PANTHER" id="PTHR30036:SF1">
    <property type="entry name" value="D-XYLOSE-BINDING PERIPLASMIC PROTEIN"/>
    <property type="match status" value="1"/>
</dbReference>
<dbReference type="InterPro" id="IPR050555">
    <property type="entry name" value="Bact_Solute-Bind_Prot2"/>
</dbReference>
<sequence length="508" mass="54651">MGGLRCLGWLKQTSALLVIAVLLVLPLFSTGCGNQEAQRKPAEAPLKIAFAVADLNRDGNKTIKKIVDEQKKQANADIIWLDAKNDAGEQQKQLSGLADKKIKAVVLQPADPGAAQAMVENLARSGIKVVALESLPVNTPLEGYIASEHAMVGRLQARYVLEALRRSAETREDSQFTLPKAGTIIRPGEAESEPAQEGQTSLANESGQSRTTSSGQGLVSGVVDYTVVAQLPTKRPLNLVILQGDPRDQTARDITAANQAALQGQEEISIVEVFAHPRWDPITVPANLAEAMNKHGRIDVILANDSTLAMAAVEFLKMGGYEKSVLTVGAGADEKASQALVRGEHDAEVDLQPEMLGRFALEAAAGLAKTGYWQYGEKVNNGDYSVPARIVPARLITAKNAYLLEERWKELKKAREKEGGQQQEQARPPGEEQSGGQEQGDQQGQQGQQGEQSQPGQQGKTTLRITTQDGKTMEVQIEGEVKKIESSQGGQQGYGQGSGDNRPEEQSQ</sequence>
<protein>
    <submittedName>
        <fullName evidence="5">D-xylose transporter subunit XylF</fullName>
    </submittedName>
</protein>
<organism evidence="5 6">
    <name type="scientific">Sporotomaculum syntrophicum</name>
    <dbReference type="NCBI Taxonomy" id="182264"/>
    <lineage>
        <taxon>Bacteria</taxon>
        <taxon>Bacillati</taxon>
        <taxon>Bacillota</taxon>
        <taxon>Clostridia</taxon>
        <taxon>Eubacteriales</taxon>
        <taxon>Desulfallaceae</taxon>
        <taxon>Sporotomaculum</taxon>
    </lineage>
</organism>
<accession>A0A9D2WT32</accession>
<feature type="compositionally biased region" description="Low complexity" evidence="3">
    <location>
        <begin position="206"/>
        <end position="216"/>
    </location>
</feature>
<feature type="compositionally biased region" description="Low complexity" evidence="3">
    <location>
        <begin position="431"/>
        <end position="459"/>
    </location>
</feature>
<evidence type="ECO:0000313" key="6">
    <source>
        <dbReference type="Proteomes" id="UP000798488"/>
    </source>
</evidence>
<gene>
    <name evidence="5" type="ORF">SPSYN_00861</name>
</gene>
<evidence type="ECO:0000259" key="4">
    <source>
        <dbReference type="Pfam" id="PF13407"/>
    </source>
</evidence>
<dbReference type="SUPFAM" id="SSF53822">
    <property type="entry name" value="Periplasmic binding protein-like I"/>
    <property type="match status" value="2"/>
</dbReference>
<reference evidence="5" key="1">
    <citation type="submission" date="2016-02" db="EMBL/GenBank/DDBJ databases">
        <title>Draft Genome Sequence of Sporotomaculum syntrophicum Strain FB, a Syntrophic Benzoate Degrader.</title>
        <authorList>
            <person name="Nobu M.K."/>
            <person name="Narihiro T."/>
            <person name="Qiu Y.-L."/>
            <person name="Ohashi A."/>
            <person name="Liu W.-T."/>
            <person name="Yuji S."/>
        </authorList>
    </citation>
    <scope>NUCLEOTIDE SEQUENCE</scope>
    <source>
        <strain evidence="5">FB</strain>
    </source>
</reference>
<dbReference type="Pfam" id="PF13407">
    <property type="entry name" value="Peripla_BP_4"/>
    <property type="match status" value="2"/>
</dbReference>
<feature type="compositionally biased region" description="Polar residues" evidence="3">
    <location>
        <begin position="460"/>
        <end position="470"/>
    </location>
</feature>
<evidence type="ECO:0000256" key="3">
    <source>
        <dbReference type="SAM" id="MobiDB-lite"/>
    </source>
</evidence>
<keyword evidence="2" id="KW-0732">Signal</keyword>
<dbReference type="GO" id="GO:0030288">
    <property type="term" value="C:outer membrane-bounded periplasmic space"/>
    <property type="evidence" value="ECO:0007669"/>
    <property type="project" value="TreeGrafter"/>
</dbReference>
<dbReference type="PANTHER" id="PTHR30036">
    <property type="entry name" value="D-XYLOSE-BINDING PERIPLASMIC PROTEIN"/>
    <property type="match status" value="1"/>
</dbReference>
<evidence type="ECO:0000313" key="5">
    <source>
        <dbReference type="EMBL" id="KAF1086122.1"/>
    </source>
</evidence>
<dbReference type="OrthoDB" id="1804063at2"/>
<dbReference type="AlphaFoldDB" id="A0A9D2WT32"/>
<dbReference type="InterPro" id="IPR028082">
    <property type="entry name" value="Peripla_BP_I"/>
</dbReference>
<dbReference type="InterPro" id="IPR025997">
    <property type="entry name" value="SBP_2_dom"/>
</dbReference>
<feature type="region of interest" description="Disordered" evidence="3">
    <location>
        <begin position="414"/>
        <end position="508"/>
    </location>
</feature>
<evidence type="ECO:0000256" key="2">
    <source>
        <dbReference type="ARBA" id="ARBA00022729"/>
    </source>
</evidence>
<feature type="domain" description="Periplasmic binding protein" evidence="4">
    <location>
        <begin position="48"/>
        <end position="165"/>
    </location>
</feature>
<keyword evidence="6" id="KW-1185">Reference proteome</keyword>
<dbReference type="GO" id="GO:0030246">
    <property type="term" value="F:carbohydrate binding"/>
    <property type="evidence" value="ECO:0007669"/>
    <property type="project" value="TreeGrafter"/>
</dbReference>
<evidence type="ECO:0000256" key="1">
    <source>
        <dbReference type="ARBA" id="ARBA00004196"/>
    </source>
</evidence>
<dbReference type="EMBL" id="LSRS01000002">
    <property type="protein sequence ID" value="KAF1086122.1"/>
    <property type="molecule type" value="Genomic_DNA"/>
</dbReference>
<dbReference type="Proteomes" id="UP000798488">
    <property type="component" value="Unassembled WGS sequence"/>
</dbReference>
<feature type="region of interest" description="Disordered" evidence="3">
    <location>
        <begin position="171"/>
        <end position="216"/>
    </location>
</feature>
<name>A0A9D2WT32_9FIRM</name>
<feature type="domain" description="Periplasmic binding protein" evidence="4">
    <location>
        <begin position="227"/>
        <end position="369"/>
    </location>
</feature>
<comment type="caution">
    <text evidence="5">The sequence shown here is derived from an EMBL/GenBank/DDBJ whole genome shotgun (WGS) entry which is preliminary data.</text>
</comment>
<dbReference type="PROSITE" id="PS51257">
    <property type="entry name" value="PROKAR_LIPOPROTEIN"/>
    <property type="match status" value="1"/>
</dbReference>
<dbReference type="Gene3D" id="3.40.50.2300">
    <property type="match status" value="3"/>
</dbReference>
<proteinExistence type="predicted"/>